<evidence type="ECO:0000256" key="5">
    <source>
        <dbReference type="SAM" id="Phobius"/>
    </source>
</evidence>
<evidence type="ECO:0000313" key="7">
    <source>
        <dbReference type="EMBL" id="MDR7300404.1"/>
    </source>
</evidence>
<proteinExistence type="predicted"/>
<evidence type="ECO:0000256" key="2">
    <source>
        <dbReference type="ARBA" id="ARBA00022840"/>
    </source>
</evidence>
<dbReference type="AlphaFoldDB" id="A0AAE3ZC45"/>
<dbReference type="EMBL" id="JAVDXW010000001">
    <property type="protein sequence ID" value="MDR7300404.1"/>
    <property type="molecule type" value="Genomic_DNA"/>
</dbReference>
<dbReference type="InterPro" id="IPR050206">
    <property type="entry name" value="FtsK/SpoIIIE/SftA"/>
</dbReference>
<gene>
    <name evidence="7" type="ORF">JOF55_000585</name>
</gene>
<protein>
    <submittedName>
        <fullName evidence="7">S-DNA-T family DNA segregation ATPase FtsK/SpoIIIE</fullName>
    </submittedName>
</protein>
<keyword evidence="5" id="KW-0472">Membrane</keyword>
<dbReference type="PROSITE" id="PS50901">
    <property type="entry name" value="FTSK"/>
    <property type="match status" value="1"/>
</dbReference>
<dbReference type="RefSeq" id="WP_310269112.1">
    <property type="nucleotide sequence ID" value="NZ_JAVDXW010000001.1"/>
</dbReference>
<dbReference type="Gene3D" id="3.40.50.300">
    <property type="entry name" value="P-loop containing nucleotide triphosphate hydrolases"/>
    <property type="match status" value="1"/>
</dbReference>
<dbReference type="GO" id="GO:0003677">
    <property type="term" value="F:DNA binding"/>
    <property type="evidence" value="ECO:0007669"/>
    <property type="project" value="InterPro"/>
</dbReference>
<keyword evidence="5" id="KW-0812">Transmembrane</keyword>
<feature type="domain" description="FtsK" evidence="6">
    <location>
        <begin position="373"/>
        <end position="569"/>
    </location>
</feature>
<keyword evidence="1 3" id="KW-0547">Nucleotide-binding</keyword>
<evidence type="ECO:0000256" key="3">
    <source>
        <dbReference type="PROSITE-ProRule" id="PRU00289"/>
    </source>
</evidence>
<keyword evidence="5" id="KW-1133">Transmembrane helix</keyword>
<evidence type="ECO:0000256" key="1">
    <source>
        <dbReference type="ARBA" id="ARBA00022741"/>
    </source>
</evidence>
<keyword evidence="2 3" id="KW-0067">ATP-binding</keyword>
<feature type="region of interest" description="Disordered" evidence="4">
    <location>
        <begin position="1"/>
        <end position="81"/>
    </location>
</feature>
<feature type="binding site" evidence="3">
    <location>
        <begin position="389"/>
        <end position="396"/>
    </location>
    <ligand>
        <name>ATP</name>
        <dbReference type="ChEBI" id="CHEBI:30616"/>
    </ligand>
</feature>
<evidence type="ECO:0000256" key="4">
    <source>
        <dbReference type="SAM" id="MobiDB-lite"/>
    </source>
</evidence>
<feature type="compositionally biased region" description="Basic and acidic residues" evidence="4">
    <location>
        <begin position="1"/>
        <end position="26"/>
    </location>
</feature>
<dbReference type="GO" id="GO:0005524">
    <property type="term" value="F:ATP binding"/>
    <property type="evidence" value="ECO:0007669"/>
    <property type="project" value="UniProtKB-UniRule"/>
</dbReference>
<dbReference type="InterPro" id="IPR027417">
    <property type="entry name" value="P-loop_NTPase"/>
</dbReference>
<dbReference type="SUPFAM" id="SSF52540">
    <property type="entry name" value="P-loop containing nucleoside triphosphate hydrolases"/>
    <property type="match status" value="1"/>
</dbReference>
<feature type="compositionally biased region" description="Acidic residues" evidence="4">
    <location>
        <begin position="53"/>
        <end position="63"/>
    </location>
</feature>
<organism evidence="7 8">
    <name type="scientific">Haloactinomyces albus</name>
    <dbReference type="NCBI Taxonomy" id="1352928"/>
    <lineage>
        <taxon>Bacteria</taxon>
        <taxon>Bacillati</taxon>
        <taxon>Actinomycetota</taxon>
        <taxon>Actinomycetes</taxon>
        <taxon>Actinopolysporales</taxon>
        <taxon>Actinopolysporaceae</taxon>
        <taxon>Haloactinomyces</taxon>
    </lineage>
</organism>
<reference evidence="7" key="1">
    <citation type="submission" date="2023-07" db="EMBL/GenBank/DDBJ databases">
        <title>Sequencing the genomes of 1000 actinobacteria strains.</title>
        <authorList>
            <person name="Klenk H.-P."/>
        </authorList>
    </citation>
    <scope>NUCLEOTIDE SEQUENCE</scope>
    <source>
        <strain evidence="7">DSM 45977</strain>
    </source>
</reference>
<feature type="transmembrane region" description="Helical" evidence="5">
    <location>
        <begin position="186"/>
        <end position="204"/>
    </location>
</feature>
<dbReference type="PANTHER" id="PTHR22683">
    <property type="entry name" value="SPORULATION PROTEIN RELATED"/>
    <property type="match status" value="1"/>
</dbReference>
<evidence type="ECO:0000313" key="8">
    <source>
        <dbReference type="Proteomes" id="UP001180845"/>
    </source>
</evidence>
<comment type="caution">
    <text evidence="7">The sequence shown here is derived from an EMBL/GenBank/DDBJ whole genome shotgun (WGS) entry which is preliminary data.</text>
</comment>
<accession>A0AAE3ZC45</accession>
<sequence length="740" mass="80281">MTEHQNHTPDPDGDGRDENATEDARVYEFPNNKADSAEDTATGGDVETTSEVIEGELVDDEDDGPQRVDQPDTAKGPSWWERLNRAERREVLPPWLASKAQLAEAAKWTAAHYSHAAGYHALRCPIYATKLAGQAPRGTARIVSGTARWVFDAEGQPLRAAAARREDAAEYLRLTYQRDARVRTRLAMTAPVLLIGLPLTVFFATGLPSLATWVLTAGLVLAMGAAGRVRDKPITGRAVVSTQVAKLTSDIVERALASLGIAEINKVMGSRGGGIAFPKPITRDGPGWRADIDLPHGVTVPDIVERREKLASGLRRPLGCVWPESDGTEHAGRLVLWVGDQDMAQAKQPTWPLLKKGEADLFQPMPFGTDQRGRPVSITLMYANLLIGAMPGVGKTFALRVLLLAAALDARAEMRVFELKGTGDLESLEKVAHHYGSGPDDGTVEATLDSLREIYADLEKRAATITKLAKQDKTLVPENKVTPHLAGRTDLGLHPLVVAVDECQELFSHPEFGKEAGELATAIIKRGRALGVILILATQRPDKDSLPTGVSANVGIRFCLRVMGQMENDMVLGTSMYKNGVRASTFTAKDKGIGYLVGNADDPQIARSAYVDNPAADRITDRARALREAAGTLSGHALGRDTTRERKADTLPEDLLALLGPDEDKVWTEVVATRLAATWPEAYGSYTADQLSTALKPHGVKTNRQVWGTDEHGEGRNRRGFHRADLAQVVAERNRKRDAG</sequence>
<evidence type="ECO:0000259" key="6">
    <source>
        <dbReference type="PROSITE" id="PS50901"/>
    </source>
</evidence>
<dbReference type="Pfam" id="PF01580">
    <property type="entry name" value="FtsK_SpoIIIE"/>
    <property type="match status" value="1"/>
</dbReference>
<dbReference type="PANTHER" id="PTHR22683:SF47">
    <property type="entry name" value="FTSK DOMAIN-CONTAINING PROTEIN YDCQ"/>
    <property type="match status" value="1"/>
</dbReference>
<dbReference type="Proteomes" id="UP001180845">
    <property type="component" value="Unassembled WGS sequence"/>
</dbReference>
<dbReference type="InterPro" id="IPR002543">
    <property type="entry name" value="FtsK_dom"/>
</dbReference>
<keyword evidence="8" id="KW-1185">Reference proteome</keyword>
<name>A0AAE3ZC45_9ACTN</name>